<dbReference type="EMBL" id="SACT01000003">
    <property type="protein sequence ID" value="RVT51678.1"/>
    <property type="molecule type" value="Genomic_DNA"/>
</dbReference>
<reference evidence="3 4" key="1">
    <citation type="submission" date="2019-01" db="EMBL/GenBank/DDBJ databases">
        <authorList>
            <person name="Chen W.-M."/>
        </authorList>
    </citation>
    <scope>NUCLEOTIDE SEQUENCE [LARGE SCALE GENOMIC DNA]</scope>
    <source>
        <strain evidence="3 4">ICH-3</strain>
    </source>
</reference>
<feature type="domain" description="Glutaredoxin" evidence="2">
    <location>
        <begin position="42"/>
        <end position="103"/>
    </location>
</feature>
<keyword evidence="4" id="KW-1185">Reference proteome</keyword>
<dbReference type="GO" id="GO:0015038">
    <property type="term" value="F:glutathione disulfide oxidoreductase activity"/>
    <property type="evidence" value="ECO:0007669"/>
    <property type="project" value="TreeGrafter"/>
</dbReference>
<comment type="similarity">
    <text evidence="1">Belongs to the glutaredoxin family.</text>
</comment>
<dbReference type="AlphaFoldDB" id="A0A3S2WV08"/>
<accession>A0A3S2WV08</accession>
<dbReference type="InterPro" id="IPR002109">
    <property type="entry name" value="Glutaredoxin"/>
</dbReference>
<dbReference type="OrthoDB" id="7867335at2"/>
<dbReference type="GO" id="GO:0034599">
    <property type="term" value="P:cellular response to oxidative stress"/>
    <property type="evidence" value="ECO:0007669"/>
    <property type="project" value="TreeGrafter"/>
</dbReference>
<dbReference type="RefSeq" id="WP_128198679.1">
    <property type="nucleotide sequence ID" value="NZ_SACT01000003.1"/>
</dbReference>
<dbReference type="InterPro" id="IPR036249">
    <property type="entry name" value="Thioredoxin-like_sf"/>
</dbReference>
<protein>
    <submittedName>
        <fullName evidence="3">Glutaredoxin</fullName>
    </submittedName>
</protein>
<evidence type="ECO:0000259" key="2">
    <source>
        <dbReference type="Pfam" id="PF00462"/>
    </source>
</evidence>
<organism evidence="3 4">
    <name type="scientific">Rubrivivax albus</name>
    <dbReference type="NCBI Taxonomy" id="2499835"/>
    <lineage>
        <taxon>Bacteria</taxon>
        <taxon>Pseudomonadati</taxon>
        <taxon>Pseudomonadota</taxon>
        <taxon>Betaproteobacteria</taxon>
        <taxon>Burkholderiales</taxon>
        <taxon>Sphaerotilaceae</taxon>
        <taxon>Rubrivivax</taxon>
    </lineage>
</organism>
<gene>
    <name evidence="3" type="ORF">ENE75_12765</name>
</gene>
<dbReference type="Pfam" id="PF00462">
    <property type="entry name" value="Glutaredoxin"/>
    <property type="match status" value="1"/>
</dbReference>
<dbReference type="PANTHER" id="PTHR45694">
    <property type="entry name" value="GLUTAREDOXIN 2"/>
    <property type="match status" value="1"/>
</dbReference>
<comment type="caution">
    <text evidence="3">The sequence shown here is derived from an EMBL/GenBank/DDBJ whole genome shotgun (WGS) entry which is preliminary data.</text>
</comment>
<dbReference type="PANTHER" id="PTHR45694:SF18">
    <property type="entry name" value="GLUTAREDOXIN-1-RELATED"/>
    <property type="match status" value="1"/>
</dbReference>
<dbReference type="Gene3D" id="3.40.30.10">
    <property type="entry name" value="Glutaredoxin"/>
    <property type="match status" value="1"/>
</dbReference>
<proteinExistence type="inferred from homology"/>
<evidence type="ECO:0000256" key="1">
    <source>
        <dbReference type="ARBA" id="ARBA00007787"/>
    </source>
</evidence>
<evidence type="ECO:0000313" key="4">
    <source>
        <dbReference type="Proteomes" id="UP000288178"/>
    </source>
</evidence>
<dbReference type="SUPFAM" id="SSF52833">
    <property type="entry name" value="Thioredoxin-like"/>
    <property type="match status" value="1"/>
</dbReference>
<dbReference type="GO" id="GO:0005737">
    <property type="term" value="C:cytoplasm"/>
    <property type="evidence" value="ECO:0007669"/>
    <property type="project" value="TreeGrafter"/>
</dbReference>
<dbReference type="PROSITE" id="PS51354">
    <property type="entry name" value="GLUTAREDOXIN_2"/>
    <property type="match status" value="1"/>
</dbReference>
<dbReference type="Proteomes" id="UP000288178">
    <property type="component" value="Unassembled WGS sequence"/>
</dbReference>
<evidence type="ECO:0000313" key="3">
    <source>
        <dbReference type="EMBL" id="RVT51678.1"/>
    </source>
</evidence>
<name>A0A3S2WV08_9BURK</name>
<sequence length="123" mass="13456">MDDTRPLLPAARLHPAIRAHVASLHREIVAEVEAACSAHAVVVVGMRGNPFVRRARRRLDAAGVAHHDLDYGGYLTDWRRRNALKLWTGWPTFPMVFVKGVLVGGADDLGRLIDSGELATLLG</sequence>